<name>A0A392ULR6_9FABA</name>
<proteinExistence type="predicted"/>
<accession>A0A392ULR6</accession>
<feature type="non-terminal residue" evidence="1">
    <location>
        <position position="1"/>
    </location>
</feature>
<evidence type="ECO:0000313" key="2">
    <source>
        <dbReference type="Proteomes" id="UP000265520"/>
    </source>
</evidence>
<comment type="caution">
    <text evidence="1">The sequence shown here is derived from an EMBL/GenBank/DDBJ whole genome shotgun (WGS) entry which is preliminary data.</text>
</comment>
<protein>
    <submittedName>
        <fullName evidence="1">Uncharacterized protein</fullName>
    </submittedName>
</protein>
<dbReference type="EMBL" id="LXQA010859882">
    <property type="protein sequence ID" value="MCI74392.1"/>
    <property type="molecule type" value="Genomic_DNA"/>
</dbReference>
<keyword evidence="2" id="KW-1185">Reference proteome</keyword>
<dbReference type="Proteomes" id="UP000265520">
    <property type="component" value="Unassembled WGS sequence"/>
</dbReference>
<reference evidence="1 2" key="1">
    <citation type="journal article" date="2018" name="Front. Plant Sci.">
        <title>Red Clover (Trifolium pratense) and Zigzag Clover (T. medium) - A Picture of Genomic Similarities and Differences.</title>
        <authorList>
            <person name="Dluhosova J."/>
            <person name="Istvanek J."/>
            <person name="Nedelnik J."/>
            <person name="Repkova J."/>
        </authorList>
    </citation>
    <scope>NUCLEOTIDE SEQUENCE [LARGE SCALE GENOMIC DNA]</scope>
    <source>
        <strain evidence="2">cv. 10/8</strain>
        <tissue evidence="1">Leaf</tissue>
    </source>
</reference>
<organism evidence="1 2">
    <name type="scientific">Trifolium medium</name>
    <dbReference type="NCBI Taxonomy" id="97028"/>
    <lineage>
        <taxon>Eukaryota</taxon>
        <taxon>Viridiplantae</taxon>
        <taxon>Streptophyta</taxon>
        <taxon>Embryophyta</taxon>
        <taxon>Tracheophyta</taxon>
        <taxon>Spermatophyta</taxon>
        <taxon>Magnoliopsida</taxon>
        <taxon>eudicotyledons</taxon>
        <taxon>Gunneridae</taxon>
        <taxon>Pentapetalae</taxon>
        <taxon>rosids</taxon>
        <taxon>fabids</taxon>
        <taxon>Fabales</taxon>
        <taxon>Fabaceae</taxon>
        <taxon>Papilionoideae</taxon>
        <taxon>50 kb inversion clade</taxon>
        <taxon>NPAAA clade</taxon>
        <taxon>Hologalegina</taxon>
        <taxon>IRL clade</taxon>
        <taxon>Trifolieae</taxon>
        <taxon>Trifolium</taxon>
    </lineage>
</organism>
<sequence>VVWVVGGVLFAGVCGCSVVSVE</sequence>
<evidence type="ECO:0000313" key="1">
    <source>
        <dbReference type="EMBL" id="MCI74392.1"/>
    </source>
</evidence>
<dbReference type="AlphaFoldDB" id="A0A392ULR6"/>